<protein>
    <submittedName>
        <fullName evidence="3">Adenylate cyclase</fullName>
    </submittedName>
</protein>
<proteinExistence type="predicted"/>
<dbReference type="Proteomes" id="UP000221168">
    <property type="component" value="Unassembled WGS sequence"/>
</dbReference>
<accession>A0A2G1QTF7</accession>
<dbReference type="PIRSF" id="PIRSF016487">
    <property type="entry name" value="CYTH_UCP016487"/>
    <property type="match status" value="1"/>
</dbReference>
<dbReference type="InterPro" id="IPR023577">
    <property type="entry name" value="CYTH_domain"/>
</dbReference>
<dbReference type="AlphaFoldDB" id="A0A2G1QTF7"/>
<feature type="active site" description="Proton acceptor" evidence="1">
    <location>
        <position position="29"/>
    </location>
</feature>
<name>A0A2G1QTF7_9HYPH</name>
<dbReference type="Gene3D" id="2.40.320.10">
    <property type="entry name" value="Hypothetical Protein Pfu-838710-001"/>
    <property type="match status" value="1"/>
</dbReference>
<dbReference type="SMART" id="SM01118">
    <property type="entry name" value="CYTH"/>
    <property type="match status" value="1"/>
</dbReference>
<dbReference type="PROSITE" id="PS51707">
    <property type="entry name" value="CYTH"/>
    <property type="match status" value="1"/>
</dbReference>
<sequence>MIEIERKFLVTGTSWRDDADPGTLVLQGYVAVSNSNSVRVRIKGDGSAWLTVKAGSGLVREEYEYPIPIAHARRLLNRCIGNIIEKTRYLVAHEGYVWEIDVFHGALEGAVVCEVELSREDEAPPLPDWCGRELTDDPDWSNSALAFNGLPEGAR</sequence>
<dbReference type="InterPro" id="IPR012042">
    <property type="entry name" value="NeuTTM/CthTTM-like"/>
</dbReference>
<dbReference type="PANTHER" id="PTHR40114">
    <property type="entry name" value="SLR0698 PROTEIN"/>
    <property type="match status" value="1"/>
</dbReference>
<keyword evidence="4" id="KW-1185">Reference proteome</keyword>
<dbReference type="PANTHER" id="PTHR40114:SF1">
    <property type="entry name" value="SLR0698 PROTEIN"/>
    <property type="match status" value="1"/>
</dbReference>
<reference evidence="3 4" key="1">
    <citation type="submission" date="2017-10" db="EMBL/GenBank/DDBJ databases">
        <title>Sedimentibacterium mangrovi gen. nov., sp. nov., a novel member of family Phyllobacteriacea isolated from mangrove sediment.</title>
        <authorList>
            <person name="Liao H."/>
            <person name="Tian Y."/>
        </authorList>
    </citation>
    <scope>NUCLEOTIDE SEQUENCE [LARGE SCALE GENOMIC DNA]</scope>
    <source>
        <strain evidence="3 4">X9-2-2</strain>
    </source>
</reference>
<dbReference type="OrthoDB" id="9805588at2"/>
<comment type="caution">
    <text evidence="3">The sequence shown here is derived from an EMBL/GenBank/DDBJ whole genome shotgun (WGS) entry which is preliminary data.</text>
</comment>
<feature type="domain" description="CYTH" evidence="2">
    <location>
        <begin position="1"/>
        <end position="147"/>
    </location>
</feature>
<evidence type="ECO:0000313" key="3">
    <source>
        <dbReference type="EMBL" id="PHP68836.1"/>
    </source>
</evidence>
<dbReference type="CDD" id="cd07891">
    <property type="entry name" value="CYTH-like_CthTTM-like_1"/>
    <property type="match status" value="1"/>
</dbReference>
<organism evidence="3 4">
    <name type="scientific">Zhengella mangrovi</name>
    <dbReference type="NCBI Taxonomy" id="1982044"/>
    <lineage>
        <taxon>Bacteria</taxon>
        <taxon>Pseudomonadati</taxon>
        <taxon>Pseudomonadota</taxon>
        <taxon>Alphaproteobacteria</taxon>
        <taxon>Hyphomicrobiales</taxon>
        <taxon>Notoacmeibacteraceae</taxon>
        <taxon>Zhengella</taxon>
    </lineage>
</organism>
<dbReference type="Pfam" id="PF01928">
    <property type="entry name" value="CYTH"/>
    <property type="match status" value="1"/>
</dbReference>
<dbReference type="SUPFAM" id="SSF55154">
    <property type="entry name" value="CYTH-like phosphatases"/>
    <property type="match status" value="1"/>
</dbReference>
<gene>
    <name evidence="3" type="ORF">CSC94_02250</name>
</gene>
<dbReference type="EMBL" id="PDVP01000001">
    <property type="protein sequence ID" value="PHP68836.1"/>
    <property type="molecule type" value="Genomic_DNA"/>
</dbReference>
<evidence type="ECO:0000256" key="1">
    <source>
        <dbReference type="PIRSR" id="PIRSR016487-1"/>
    </source>
</evidence>
<dbReference type="RefSeq" id="WP_099303296.1">
    <property type="nucleotide sequence ID" value="NZ_PDVP01000001.1"/>
</dbReference>
<dbReference type="InterPro" id="IPR033469">
    <property type="entry name" value="CYTH-like_dom_sf"/>
</dbReference>
<evidence type="ECO:0000313" key="4">
    <source>
        <dbReference type="Proteomes" id="UP000221168"/>
    </source>
</evidence>
<evidence type="ECO:0000259" key="2">
    <source>
        <dbReference type="PROSITE" id="PS51707"/>
    </source>
</evidence>